<reference evidence="2 3" key="1">
    <citation type="submission" date="2018-08" db="EMBL/GenBank/DDBJ databases">
        <title>Recombination of ecologically and evolutionarily significant loci maintains genetic cohesion in the Pseudomonas syringae species complex.</title>
        <authorList>
            <person name="Dillon M."/>
            <person name="Thakur S."/>
            <person name="Almeida R.N.D."/>
            <person name="Weir B.S."/>
            <person name="Guttman D.S."/>
        </authorList>
    </citation>
    <scope>NUCLEOTIDE SEQUENCE [LARGE SCALE GENOMIC DNA]</scope>
    <source>
        <strain evidence="2 3">ICMP 12341</strain>
    </source>
</reference>
<evidence type="ECO:0000313" key="3">
    <source>
        <dbReference type="Proteomes" id="UP000271468"/>
    </source>
</evidence>
<proteinExistence type="predicted"/>
<evidence type="ECO:0000313" key="2">
    <source>
        <dbReference type="EMBL" id="RMN12694.1"/>
    </source>
</evidence>
<dbReference type="Proteomes" id="UP000271468">
    <property type="component" value="Unassembled WGS sequence"/>
</dbReference>
<gene>
    <name evidence="2" type="ORF">ALQ65_04795</name>
</gene>
<dbReference type="InterPro" id="IPR011690">
    <property type="entry name" value="P_starv_induced_PsiF"/>
</dbReference>
<comment type="caution">
    <text evidence="2">The sequence shown here is derived from an EMBL/GenBank/DDBJ whole genome shotgun (WGS) entry which is preliminary data.</text>
</comment>
<organism evidence="2 3">
    <name type="scientific">Pseudomonas syringae pv. coriandricola</name>
    <dbReference type="NCBI Taxonomy" id="264453"/>
    <lineage>
        <taxon>Bacteria</taxon>
        <taxon>Pseudomonadati</taxon>
        <taxon>Pseudomonadota</taxon>
        <taxon>Gammaproteobacteria</taxon>
        <taxon>Pseudomonadales</taxon>
        <taxon>Pseudomonadaceae</taxon>
        <taxon>Pseudomonas</taxon>
    </lineage>
</organism>
<protein>
    <recommendedName>
        <fullName evidence="4">Phosphate starvation-inducible protein PsiF</fullName>
    </recommendedName>
</protein>
<feature type="compositionally biased region" description="Basic and acidic residues" evidence="1">
    <location>
        <begin position="81"/>
        <end position="90"/>
    </location>
</feature>
<dbReference type="Pfam" id="PF07769">
    <property type="entry name" value="PsiF_repeat"/>
    <property type="match status" value="2"/>
</dbReference>
<accession>A0A3M3JP78</accession>
<sequence>MNDPHIGGCRQAGGEIRQALVKRRAQHREDKNLAQQRFDRRPVRPDGPEHERREQQPGQCPAIETYFGREDHPGRSLGDSRIYRPDKDGDQRKRVLHEGIIVKTRGDYPPVYRLMHRATSYLATADYTDSQPVPPGAVDLESRSMKKLGIPLLLVGLIVSAQGFAATAQQNKMTTCNADASAKSLKGDERKTFMSSCLKAAPPPAPTQQEKMKTCNATASADALKGDARKSFMSDCLKKK</sequence>
<evidence type="ECO:0008006" key="4">
    <source>
        <dbReference type="Google" id="ProtNLM"/>
    </source>
</evidence>
<feature type="region of interest" description="Disordered" evidence="1">
    <location>
        <begin position="20"/>
        <end position="90"/>
    </location>
</feature>
<dbReference type="AlphaFoldDB" id="A0A3M3JP78"/>
<dbReference type="EMBL" id="RBOV01000132">
    <property type="protein sequence ID" value="RMN12694.1"/>
    <property type="molecule type" value="Genomic_DNA"/>
</dbReference>
<feature type="compositionally biased region" description="Basic and acidic residues" evidence="1">
    <location>
        <begin position="27"/>
        <end position="55"/>
    </location>
</feature>
<evidence type="ECO:0000256" key="1">
    <source>
        <dbReference type="SAM" id="MobiDB-lite"/>
    </source>
</evidence>
<name>A0A3M3JP78_9PSED</name>